<dbReference type="EMBL" id="MN539850">
    <property type="protein sequence ID" value="QIR30312.1"/>
    <property type="molecule type" value="Genomic_RNA"/>
</dbReference>
<proteinExistence type="predicted"/>
<keyword evidence="1" id="KW-0808">Transferase</keyword>
<sequence length="1093" mass="124978">MVRFSHKCIPLTSNLREPKCKVAYSIEDPDDSVQWEEILRALVRAVRNGTPEKETISWTYDHETLWSPRLVDTRGFKVNQFKCSQQTFVSLLATRTYWYKRLPASGRHRVRKLCLDNSGRLFLRDILNTVDGVLMSLIFSFPEMFLKEGYALSDRITSSIMMNCFHNYSNFQKKIKKVRKDVKKAMLSKVEIPIDDSLRDMSFLVRPLQCFNTMAKSSSKEKMFRVAMFVQTRATGLAGKEQVNESIESFLSAATQKREFKPNALLERCIDEVIDELLAKPYLGTNPEFKMSMSTSACRESSRANEGKFGYLKTLVRDAEVVIPPLKEGIPGTLGKWLWPEAAEKLLSGDSSVMEVNVAAVRENGKARVVTSGSFWKDVALQPFSHISLHAIKTFDNLKSSLQAAKLGWKFISEVEYEYDGIGKYNWIFDDPNVHLYTSDWKRATDGPTPESGWALTGDLFRKMGLSPVELDVIKQYWLGHKKLFYKGQHVGYLVRGIPMGDPITKTNLCLAHVVCDLYARAKTGCLSHERGNGDDTAAFCSDPMYAKYHLEAAELMGYERSPEDDVVTSDWGTYAEEYFYKPVSKVNTCRWAMRRGKQDLLPYLDLPKGRIMIGTTKDRVDFSSDPRGKVSLMGHEEEYAMRLDGPGNTIFSIASAIQDVHLSTLDYQTPLFLPRQVFGVGKMVPGWNVESYLNMLERSEPWKRALYLRVMAELVGREPVRVTAYRGALKESNHFDGEMMVEVTSIPADDPVKKQRAVQADDFDLYPAGSLQKLVSMGKLVPESKLTKYYLFQERLTSLEQDLKKDLFEVVKAEMAQVDDELMGSPREIVEEFCMLFAKRPYLLKGGRSEDLYYVDAVKVLEAGNPLRVTNLPFPMLDKFHSRLPPTGRYEEEGEKLYEWFIENKYFIENGEEFDLPPQAILEDDPIILQSIQECEYADIFMIVTDDIKLVRKARKLANGYVGRISCYDYLRSIRTDGGPENSLMNTTDHIEYFFEQLYQRPISVEIDLGSLDTCIRSYQDDSHGFYKAVGIPWRDDIDRKNIRKEPHTATTEFSFHTLDQMGYPWKAYRLPGDSSRSVYNSGPSGLKRAKG</sequence>
<organism evidence="1">
    <name type="scientific">Plasmopara viticola lesion associated narnavirus 33</name>
    <dbReference type="NCBI Taxonomy" id="2719518"/>
    <lineage>
        <taxon>Viruses</taxon>
        <taxon>Riboviria</taxon>
        <taxon>Orthornavirae</taxon>
        <taxon>Lenarviricota</taxon>
        <taxon>Amabiliviricetes</taxon>
        <taxon>Wolframvirales</taxon>
        <taxon>Narnaviridae</taxon>
        <taxon>Narnavirus</taxon>
    </lineage>
</organism>
<name>A0A6G9RWA7_9VIRU</name>
<accession>A0A6G9RWA7</accession>
<protein>
    <submittedName>
        <fullName evidence="1">RNA-dependent RNA polymerase</fullName>
    </submittedName>
</protein>
<reference evidence="1" key="1">
    <citation type="journal article" date="2020" name="Virus Evol.">
        <title>Analysis of the virome associated to grapevine downy mildew lesions reveals new mycovirus lineages.</title>
        <authorList>
            <person name="Chiapello M."/>
            <person name="Rodriguez-Romero J."/>
            <person name="Ayllon M.A."/>
            <person name="Turina M."/>
        </authorList>
    </citation>
    <scope>NUCLEOTIDE SEQUENCE</scope>
    <source>
        <strain evidence="1">DMG-A_DN38564</strain>
    </source>
</reference>
<dbReference type="GO" id="GO:0003968">
    <property type="term" value="F:RNA-directed RNA polymerase activity"/>
    <property type="evidence" value="ECO:0007669"/>
    <property type="project" value="UniProtKB-KW"/>
</dbReference>
<keyword evidence="1" id="KW-0696">RNA-directed RNA polymerase</keyword>
<keyword evidence="1" id="KW-0548">Nucleotidyltransferase</keyword>
<evidence type="ECO:0000313" key="1">
    <source>
        <dbReference type="EMBL" id="QIR30312.1"/>
    </source>
</evidence>